<dbReference type="EMBL" id="VSSQ01002675">
    <property type="protein sequence ID" value="MPM16779.1"/>
    <property type="molecule type" value="Genomic_DNA"/>
</dbReference>
<dbReference type="PROSITE" id="PS50943">
    <property type="entry name" value="HTH_CROC1"/>
    <property type="match status" value="1"/>
</dbReference>
<dbReference type="InterPro" id="IPR001387">
    <property type="entry name" value="Cro/C1-type_HTH"/>
</dbReference>
<evidence type="ECO:0000256" key="1">
    <source>
        <dbReference type="ARBA" id="ARBA00023125"/>
    </source>
</evidence>
<dbReference type="InterPro" id="IPR014710">
    <property type="entry name" value="RmlC-like_jellyroll"/>
</dbReference>
<evidence type="ECO:0000313" key="3">
    <source>
        <dbReference type="EMBL" id="MPM16779.1"/>
    </source>
</evidence>
<reference evidence="3" key="1">
    <citation type="submission" date="2019-08" db="EMBL/GenBank/DDBJ databases">
        <authorList>
            <person name="Kucharzyk K."/>
            <person name="Murdoch R.W."/>
            <person name="Higgins S."/>
            <person name="Loffler F."/>
        </authorList>
    </citation>
    <scope>NUCLEOTIDE SEQUENCE</scope>
</reference>
<accession>A0A644XL05</accession>
<dbReference type="InterPro" id="IPR013096">
    <property type="entry name" value="Cupin_2"/>
</dbReference>
<gene>
    <name evidence="3" type="primary">sutR_6</name>
    <name evidence="3" type="ORF">SDC9_63161</name>
</gene>
<dbReference type="PANTHER" id="PTHR46797">
    <property type="entry name" value="HTH-TYPE TRANSCRIPTIONAL REGULATOR"/>
    <property type="match status" value="1"/>
</dbReference>
<sequence length="177" mass="20570">MFELKKMRLERNYTLEMLASATGFTKGYLSKIERSPTLPPFATVQRIAEALQFDIADLFSDKKEIFESHNIDIVKHAELEEQTDVYSFFPLLNSYRNKQMAPFLFTVKTGATELTTHDSEEFVFVIEGSVELNYEDATYHLEKGDAFYLDARIAHNFVNRQESTASLLAVHFNYRRF</sequence>
<dbReference type="SMART" id="SM00530">
    <property type="entry name" value="HTH_XRE"/>
    <property type="match status" value="1"/>
</dbReference>
<dbReference type="CDD" id="cd00093">
    <property type="entry name" value="HTH_XRE"/>
    <property type="match status" value="1"/>
</dbReference>
<dbReference type="GO" id="GO:0003700">
    <property type="term" value="F:DNA-binding transcription factor activity"/>
    <property type="evidence" value="ECO:0007669"/>
    <property type="project" value="TreeGrafter"/>
</dbReference>
<name>A0A644XL05_9ZZZZ</name>
<dbReference type="InterPro" id="IPR050807">
    <property type="entry name" value="TransReg_Diox_bact_type"/>
</dbReference>
<organism evidence="3">
    <name type="scientific">bioreactor metagenome</name>
    <dbReference type="NCBI Taxonomy" id="1076179"/>
    <lineage>
        <taxon>unclassified sequences</taxon>
        <taxon>metagenomes</taxon>
        <taxon>ecological metagenomes</taxon>
    </lineage>
</organism>
<comment type="caution">
    <text evidence="3">The sequence shown here is derived from an EMBL/GenBank/DDBJ whole genome shotgun (WGS) entry which is preliminary data.</text>
</comment>
<dbReference type="InterPro" id="IPR011051">
    <property type="entry name" value="RmlC_Cupin_sf"/>
</dbReference>
<protein>
    <submittedName>
        <fullName evidence="3">HTH-type transcriptional regulator SutR</fullName>
    </submittedName>
</protein>
<dbReference type="GO" id="GO:0003677">
    <property type="term" value="F:DNA binding"/>
    <property type="evidence" value="ECO:0007669"/>
    <property type="project" value="UniProtKB-KW"/>
</dbReference>
<keyword evidence="1" id="KW-0238">DNA-binding</keyword>
<dbReference type="Gene3D" id="1.10.260.40">
    <property type="entry name" value="lambda repressor-like DNA-binding domains"/>
    <property type="match status" value="1"/>
</dbReference>
<dbReference type="AlphaFoldDB" id="A0A644XL05"/>
<dbReference type="InterPro" id="IPR010982">
    <property type="entry name" value="Lambda_DNA-bd_dom_sf"/>
</dbReference>
<dbReference type="GO" id="GO:0005829">
    <property type="term" value="C:cytosol"/>
    <property type="evidence" value="ECO:0007669"/>
    <property type="project" value="TreeGrafter"/>
</dbReference>
<proteinExistence type="predicted"/>
<dbReference type="Pfam" id="PF01381">
    <property type="entry name" value="HTH_3"/>
    <property type="match status" value="1"/>
</dbReference>
<dbReference type="CDD" id="cd02209">
    <property type="entry name" value="cupin_XRE_C"/>
    <property type="match status" value="1"/>
</dbReference>
<evidence type="ECO:0000259" key="2">
    <source>
        <dbReference type="PROSITE" id="PS50943"/>
    </source>
</evidence>
<dbReference type="Gene3D" id="2.60.120.10">
    <property type="entry name" value="Jelly Rolls"/>
    <property type="match status" value="1"/>
</dbReference>
<feature type="domain" description="HTH cro/C1-type" evidence="2">
    <location>
        <begin position="4"/>
        <end position="58"/>
    </location>
</feature>
<dbReference type="Pfam" id="PF07883">
    <property type="entry name" value="Cupin_2"/>
    <property type="match status" value="1"/>
</dbReference>
<dbReference type="SUPFAM" id="SSF51182">
    <property type="entry name" value="RmlC-like cupins"/>
    <property type="match status" value="1"/>
</dbReference>
<dbReference type="SUPFAM" id="SSF47413">
    <property type="entry name" value="lambda repressor-like DNA-binding domains"/>
    <property type="match status" value="1"/>
</dbReference>
<dbReference type="PANTHER" id="PTHR46797:SF20">
    <property type="entry name" value="BLR4304 PROTEIN"/>
    <property type="match status" value="1"/>
</dbReference>